<evidence type="ECO:0000256" key="1">
    <source>
        <dbReference type="SAM" id="Phobius"/>
    </source>
</evidence>
<evidence type="ECO:0000313" key="2">
    <source>
        <dbReference type="EMBL" id="MFN0256247.1"/>
    </source>
</evidence>
<evidence type="ECO:0000313" key="3">
    <source>
        <dbReference type="Proteomes" id="UP001517247"/>
    </source>
</evidence>
<comment type="caution">
    <text evidence="2">The sequence shown here is derived from an EMBL/GenBank/DDBJ whole genome shotgun (WGS) entry which is preliminary data.</text>
</comment>
<dbReference type="EMBL" id="SSHJ02000006">
    <property type="protein sequence ID" value="MFN0256247.1"/>
    <property type="molecule type" value="Genomic_DNA"/>
</dbReference>
<accession>A0ABW9J6S9</accession>
<feature type="transmembrane region" description="Helical" evidence="1">
    <location>
        <begin position="106"/>
        <end position="129"/>
    </location>
</feature>
<gene>
    <name evidence="2" type="ORF">E6A44_011720</name>
</gene>
<dbReference type="InterPro" id="IPR020509">
    <property type="entry name" value="Uncharacterised_YnzE"/>
</dbReference>
<dbReference type="RefSeq" id="WP_170311336.1">
    <property type="nucleotide sequence ID" value="NZ_SSHJ02000006.1"/>
</dbReference>
<dbReference type="Pfam" id="PF17329">
    <property type="entry name" value="DUF5367"/>
    <property type="match status" value="1"/>
</dbReference>
<sequence>MNSANRQFILPVLGIGFLIWFLATLAFRIAGQFFFITESPTVLTILYVAVIPALALISVFTFKKFKLLALENVVAGVLLVLPGMVIDTFVIQFFEDVFPNMPSNRAATFGSWLMWAYATVLLTSVIVGLPRKKG</sequence>
<keyword evidence="1" id="KW-1133">Transmembrane helix</keyword>
<feature type="transmembrane region" description="Helical" evidence="1">
    <location>
        <begin position="12"/>
        <end position="36"/>
    </location>
</feature>
<keyword evidence="1" id="KW-0812">Transmembrane</keyword>
<keyword evidence="3" id="KW-1185">Reference proteome</keyword>
<proteinExistence type="predicted"/>
<protein>
    <submittedName>
        <fullName evidence="2">DUF5367 domain-containing protein</fullName>
    </submittedName>
</protein>
<feature type="transmembrane region" description="Helical" evidence="1">
    <location>
        <begin position="42"/>
        <end position="62"/>
    </location>
</feature>
<keyword evidence="1" id="KW-0472">Membrane</keyword>
<name>A0ABW9J6S9_9SPHI</name>
<reference evidence="2 3" key="1">
    <citation type="submission" date="2024-12" db="EMBL/GenBank/DDBJ databases">
        <authorList>
            <person name="Hu S."/>
        </authorList>
    </citation>
    <scope>NUCLEOTIDE SEQUENCE [LARGE SCALE GENOMIC DNA]</scope>
    <source>
        <strain evidence="2 3">THG-T11</strain>
    </source>
</reference>
<feature type="transmembrane region" description="Helical" evidence="1">
    <location>
        <begin position="74"/>
        <end position="94"/>
    </location>
</feature>
<organism evidence="2 3">
    <name type="scientific">Pedobacter ureilyticus</name>
    <dbReference type="NCBI Taxonomy" id="1393051"/>
    <lineage>
        <taxon>Bacteria</taxon>
        <taxon>Pseudomonadati</taxon>
        <taxon>Bacteroidota</taxon>
        <taxon>Sphingobacteriia</taxon>
        <taxon>Sphingobacteriales</taxon>
        <taxon>Sphingobacteriaceae</taxon>
        <taxon>Pedobacter</taxon>
    </lineage>
</organism>
<dbReference type="Proteomes" id="UP001517247">
    <property type="component" value="Unassembled WGS sequence"/>
</dbReference>